<evidence type="ECO:0000259" key="1">
    <source>
        <dbReference type="Pfam" id="PF01627"/>
    </source>
</evidence>
<dbReference type="InterPro" id="IPR036641">
    <property type="entry name" value="HPT_dom_sf"/>
</dbReference>
<proteinExistence type="predicted"/>
<organism evidence="2 3">
    <name type="scientific">Butyrivibrio hungatei</name>
    <dbReference type="NCBI Taxonomy" id="185008"/>
    <lineage>
        <taxon>Bacteria</taxon>
        <taxon>Bacillati</taxon>
        <taxon>Bacillota</taxon>
        <taxon>Clostridia</taxon>
        <taxon>Lachnospirales</taxon>
        <taxon>Lachnospiraceae</taxon>
        <taxon>Butyrivibrio</taxon>
    </lineage>
</organism>
<evidence type="ECO:0000313" key="2">
    <source>
        <dbReference type="EMBL" id="SCX93337.1"/>
    </source>
</evidence>
<dbReference type="GO" id="GO:0000160">
    <property type="term" value="P:phosphorelay signal transduction system"/>
    <property type="evidence" value="ECO:0007669"/>
    <property type="project" value="InterPro"/>
</dbReference>
<feature type="domain" description="HPt" evidence="1">
    <location>
        <begin position="44"/>
        <end position="110"/>
    </location>
</feature>
<dbReference type="SUPFAM" id="SSF47226">
    <property type="entry name" value="Histidine-containing phosphotransfer domain, HPT domain"/>
    <property type="match status" value="1"/>
</dbReference>
<dbReference type="EMBL" id="FMUR01000005">
    <property type="protein sequence ID" value="SCX93337.1"/>
    <property type="molecule type" value="Genomic_DNA"/>
</dbReference>
<gene>
    <name evidence="2" type="ORF">SAMN02910451_00800</name>
</gene>
<dbReference type="Proteomes" id="UP000183047">
    <property type="component" value="Unassembled WGS sequence"/>
</dbReference>
<name>A0A1G5BTD5_9FIRM</name>
<dbReference type="Pfam" id="PF01627">
    <property type="entry name" value="Hpt"/>
    <property type="match status" value="1"/>
</dbReference>
<reference evidence="3" key="1">
    <citation type="submission" date="2016-10" db="EMBL/GenBank/DDBJ databases">
        <authorList>
            <person name="Varghese N."/>
            <person name="Submissions S."/>
        </authorList>
    </citation>
    <scope>NUCLEOTIDE SEQUENCE [LARGE SCALE GENOMIC DNA]</scope>
    <source>
        <strain evidence="3">XBD2006</strain>
    </source>
</reference>
<evidence type="ECO:0000313" key="3">
    <source>
        <dbReference type="Proteomes" id="UP000183047"/>
    </source>
</evidence>
<protein>
    <recommendedName>
        <fullName evidence="1">HPt domain-containing protein</fullName>
    </recommendedName>
</protein>
<keyword evidence="3" id="KW-1185">Reference proteome</keyword>
<dbReference type="OrthoDB" id="1669200at2"/>
<dbReference type="RefSeq" id="WP_074461553.1">
    <property type="nucleotide sequence ID" value="NZ_FMUR01000005.1"/>
</dbReference>
<sequence>MDAAFKEELIEWGVDWEDVHNRFMGNEDLIAKFMLRFLGDPSMTSLSKYLGEENVSEAFKAVHALKGVSANLGLKGFYSQVYDLTEILRAGTMDGYEPYYDHIKLKYDDLISILRKYQSSAS</sequence>
<accession>A0A1G5BTD5</accession>
<dbReference type="Gene3D" id="1.20.120.160">
    <property type="entry name" value="HPT domain"/>
    <property type="match status" value="1"/>
</dbReference>
<dbReference type="AlphaFoldDB" id="A0A1G5BTD5"/>
<dbReference type="InterPro" id="IPR008207">
    <property type="entry name" value="Sig_transdc_His_kin_Hpt_dom"/>
</dbReference>